<evidence type="ECO:0000256" key="1">
    <source>
        <dbReference type="SAM" id="Coils"/>
    </source>
</evidence>
<gene>
    <name evidence="3" type="ORF">MKW94_022612</name>
</gene>
<feature type="coiled-coil region" evidence="1">
    <location>
        <begin position="336"/>
        <end position="363"/>
    </location>
</feature>
<feature type="region of interest" description="Disordered" evidence="2">
    <location>
        <begin position="159"/>
        <end position="178"/>
    </location>
</feature>
<feature type="compositionally biased region" description="Acidic residues" evidence="2">
    <location>
        <begin position="44"/>
        <end position="53"/>
    </location>
</feature>
<reference evidence="3" key="1">
    <citation type="submission" date="2022-03" db="EMBL/GenBank/DDBJ databases">
        <title>A functionally conserved STORR gene fusion in Papaver species that diverged 16.8 million years ago.</title>
        <authorList>
            <person name="Catania T."/>
        </authorList>
    </citation>
    <scope>NUCLEOTIDE SEQUENCE</scope>
    <source>
        <strain evidence="3">S-191538</strain>
    </source>
</reference>
<feature type="region of interest" description="Disordered" evidence="2">
    <location>
        <begin position="1"/>
        <end position="53"/>
    </location>
</feature>
<dbReference type="AlphaFoldDB" id="A0AA41SJJ5"/>
<dbReference type="EMBL" id="JAJJMA010177430">
    <property type="protein sequence ID" value="MCL7037291.1"/>
    <property type="molecule type" value="Genomic_DNA"/>
</dbReference>
<sequence length="426" mass="49270">MDFFKVKGFRKARKPVAEKDLEDQPVPPPEEMKMDNGNGNGNNGEEEEDDDDDFILNEVKKRMKELRRNSFMNLIPEESVPEEEDDGASSSSGGGFREMGELQCCSFDSSYDKYCELMLFFDRMSVQRLHDAGTQLQSNRSPRSASQKLVSTFRSLSFKKREEHPQENAEEEYLQPQQDDPYQDLETAYVAQICLTWEALHCQYTQLSQKIVSNPESSTCYSRVAQLFQQFQVLLQRFVENEPFEQGLRPEIYARTRSSFTKMLQVPSIQVAKKIEKEGEQEDEEEESDEPVLASDLIEIIKTSILTFHVFLKMDKKKESKILSLFGGQNHIASPLQLVQSALDKKMLKIKELRKKKKVWKKKTWPATAEEVELLFGLIDIKVISRALRMVRISKEQLLWCEEKMSKLDVSESKLKRDGSPILFPC</sequence>
<keyword evidence="4" id="KW-1185">Reference proteome</keyword>
<evidence type="ECO:0000256" key="2">
    <source>
        <dbReference type="SAM" id="MobiDB-lite"/>
    </source>
</evidence>
<accession>A0AA41SJJ5</accession>
<keyword evidence="1" id="KW-0175">Coiled coil</keyword>
<protein>
    <submittedName>
        <fullName evidence="3">Uncharacterized protein</fullName>
    </submittedName>
</protein>
<dbReference type="PANTHER" id="PTHR46702">
    <property type="entry name" value="DNA LIGASE (DUF1666)-RELATED"/>
    <property type="match status" value="1"/>
</dbReference>
<feature type="region of interest" description="Disordered" evidence="2">
    <location>
        <begin position="74"/>
        <end position="95"/>
    </location>
</feature>
<evidence type="ECO:0000313" key="3">
    <source>
        <dbReference type="EMBL" id="MCL7037291.1"/>
    </source>
</evidence>
<comment type="caution">
    <text evidence="3">The sequence shown here is derived from an EMBL/GenBank/DDBJ whole genome shotgun (WGS) entry which is preliminary data.</text>
</comment>
<dbReference type="Pfam" id="PF07891">
    <property type="entry name" value="DUF1666"/>
    <property type="match status" value="1"/>
</dbReference>
<dbReference type="InterPro" id="IPR012870">
    <property type="entry name" value="DUF1666"/>
</dbReference>
<organism evidence="3 4">
    <name type="scientific">Papaver nudicaule</name>
    <name type="common">Iceland poppy</name>
    <dbReference type="NCBI Taxonomy" id="74823"/>
    <lineage>
        <taxon>Eukaryota</taxon>
        <taxon>Viridiplantae</taxon>
        <taxon>Streptophyta</taxon>
        <taxon>Embryophyta</taxon>
        <taxon>Tracheophyta</taxon>
        <taxon>Spermatophyta</taxon>
        <taxon>Magnoliopsida</taxon>
        <taxon>Ranunculales</taxon>
        <taxon>Papaveraceae</taxon>
        <taxon>Papaveroideae</taxon>
        <taxon>Papaver</taxon>
    </lineage>
</organism>
<proteinExistence type="predicted"/>
<dbReference type="Proteomes" id="UP001177140">
    <property type="component" value="Unassembled WGS sequence"/>
</dbReference>
<dbReference type="PANTHER" id="PTHR46702:SF1">
    <property type="entry name" value="DUF1666 FAMILY PROTEIN (DUF1666)"/>
    <property type="match status" value="1"/>
</dbReference>
<evidence type="ECO:0000313" key="4">
    <source>
        <dbReference type="Proteomes" id="UP001177140"/>
    </source>
</evidence>
<name>A0AA41SJJ5_PAPNU</name>